<feature type="domain" description="Teneurin NHL" evidence="1">
    <location>
        <begin position="259"/>
        <end position="311"/>
    </location>
</feature>
<dbReference type="PANTHER" id="PTHR46388">
    <property type="entry name" value="NHL REPEAT-CONTAINING PROTEIN 2"/>
    <property type="match status" value="1"/>
</dbReference>
<comment type="caution">
    <text evidence="2">The sequence shown here is derived from an EMBL/GenBank/DDBJ whole genome shotgun (WGS) entry which is preliminary data.</text>
</comment>
<evidence type="ECO:0000313" key="3">
    <source>
        <dbReference type="Proteomes" id="UP000264217"/>
    </source>
</evidence>
<dbReference type="PANTHER" id="PTHR46388:SF2">
    <property type="entry name" value="NHL REPEAT-CONTAINING PROTEIN 2"/>
    <property type="match status" value="1"/>
</dbReference>
<reference evidence="2 3" key="1">
    <citation type="submission" date="2018-08" db="EMBL/GenBank/DDBJ databases">
        <title>Mucilaginibacter sp. MYSH2.</title>
        <authorList>
            <person name="Seo T."/>
        </authorList>
    </citation>
    <scope>NUCLEOTIDE SEQUENCE [LARGE SCALE GENOMIC DNA]</scope>
    <source>
        <strain evidence="2 3">MYSH2</strain>
    </source>
</reference>
<evidence type="ECO:0000259" key="1">
    <source>
        <dbReference type="Pfam" id="PF25021"/>
    </source>
</evidence>
<dbReference type="InterPro" id="IPR056822">
    <property type="entry name" value="TEN_NHL"/>
</dbReference>
<dbReference type="InterPro" id="IPR011042">
    <property type="entry name" value="6-blade_b-propeller_TolB-like"/>
</dbReference>
<dbReference type="AlphaFoldDB" id="A0A372NP48"/>
<accession>A0A372NP48</accession>
<dbReference type="Gene3D" id="2.120.10.30">
    <property type="entry name" value="TolB, C-terminal domain"/>
    <property type="match status" value="3"/>
</dbReference>
<dbReference type="SUPFAM" id="SSF101898">
    <property type="entry name" value="NHL repeat"/>
    <property type="match status" value="1"/>
</dbReference>
<dbReference type="RefSeq" id="WP_117393833.1">
    <property type="nucleotide sequence ID" value="NZ_QWDC01000004.1"/>
</dbReference>
<dbReference type="PROSITE" id="PS51257">
    <property type="entry name" value="PROKAR_LIPOPROTEIN"/>
    <property type="match status" value="1"/>
</dbReference>
<dbReference type="Proteomes" id="UP000264217">
    <property type="component" value="Unassembled WGS sequence"/>
</dbReference>
<proteinExistence type="predicted"/>
<keyword evidence="3" id="KW-1185">Reference proteome</keyword>
<sequence length="467" mass="49458">MSKKLFVLSTCIILLVFSCKNTETPDPVKPGETTIDKTLLTGWWEPTDKEKPKIYFGDDNFFYQNLAKDIIPVAGFWQTSNDVIKYSVEQNGTSTTQFKVTKLTATTLEFQNGNTKETFSKVNLPAITTPAISTIAGTGVAGYTGDNGSAKSAQMTSATGVVIDKTGNIFFCDRFNRVIRKISAIDGKINTIAGTGNLNQNSLSFTDNSPALSIDLFDLTTLTIDDAQNLYVTEAQVNRIDKITTDGKISCVAGCSTQQGASGDGGPAKLATFTYPHGLAVDAQGNLYIASDANGKIRKISNGIISTIAGTGAKNYNGDGISATSANIMPFDISITTNGDIYFTEIDHNRIRKITAATGIISTVAGTGVSGNSGDNGPAINAQIIPFGIKALPNGDIYFTDLNNIVRKVNGATGIITTIAGTGYNGYTGDGIHASAYSLADPFGITTDTNGNLYIAERNRIRKVAAK</sequence>
<gene>
    <name evidence="2" type="ORF">D0C36_21755</name>
</gene>
<protein>
    <recommendedName>
        <fullName evidence="1">Teneurin NHL domain-containing protein</fullName>
    </recommendedName>
</protein>
<organism evidence="2 3">
    <name type="scientific">Mucilaginibacter conchicola</name>
    <dbReference type="NCBI Taxonomy" id="2303333"/>
    <lineage>
        <taxon>Bacteria</taxon>
        <taxon>Pseudomonadati</taxon>
        <taxon>Bacteroidota</taxon>
        <taxon>Sphingobacteriia</taxon>
        <taxon>Sphingobacteriales</taxon>
        <taxon>Sphingobacteriaceae</taxon>
        <taxon>Mucilaginibacter</taxon>
    </lineage>
</organism>
<dbReference type="Pfam" id="PF25021">
    <property type="entry name" value="TEN_NHL"/>
    <property type="match status" value="1"/>
</dbReference>
<evidence type="ECO:0000313" key="2">
    <source>
        <dbReference type="EMBL" id="RFZ90420.1"/>
    </source>
</evidence>
<name>A0A372NP48_9SPHI</name>
<dbReference type="OrthoDB" id="793552at2"/>
<dbReference type="EMBL" id="QWDC01000004">
    <property type="protein sequence ID" value="RFZ90420.1"/>
    <property type="molecule type" value="Genomic_DNA"/>
</dbReference>